<evidence type="ECO:0000313" key="3">
    <source>
        <dbReference type="Proteomes" id="UP000199375"/>
    </source>
</evidence>
<reference evidence="2 3" key="1">
    <citation type="submission" date="2016-06" db="EMBL/GenBank/DDBJ databases">
        <authorList>
            <person name="Kjaerup R.B."/>
            <person name="Dalgaard T.S."/>
            <person name="Juul-Madsen H.R."/>
        </authorList>
    </citation>
    <scope>NUCLEOTIDE SEQUENCE [LARGE SCALE GENOMIC DNA]</scope>
    <source>
        <strain evidence="2 3">DSM 45626</strain>
    </source>
</reference>
<evidence type="ECO:0000256" key="1">
    <source>
        <dbReference type="SAM" id="MobiDB-lite"/>
    </source>
</evidence>
<evidence type="ECO:0000313" key="2">
    <source>
        <dbReference type="EMBL" id="SCF22569.1"/>
    </source>
</evidence>
<gene>
    <name evidence="2" type="ORF">GA0070558_16019</name>
</gene>
<dbReference type="RefSeq" id="WP_141722404.1">
    <property type="nucleotide sequence ID" value="NZ_FMCW01000060.1"/>
</dbReference>
<name>A0A1C4YP86_9ACTN</name>
<accession>A0A1C4YP86</accession>
<proteinExistence type="predicted"/>
<dbReference type="Proteomes" id="UP000199375">
    <property type="component" value="Unassembled WGS sequence"/>
</dbReference>
<dbReference type="AlphaFoldDB" id="A0A1C4YP86"/>
<organism evidence="2 3">
    <name type="scientific">Micromonospora haikouensis</name>
    <dbReference type="NCBI Taxonomy" id="686309"/>
    <lineage>
        <taxon>Bacteria</taxon>
        <taxon>Bacillati</taxon>
        <taxon>Actinomycetota</taxon>
        <taxon>Actinomycetes</taxon>
        <taxon>Micromonosporales</taxon>
        <taxon>Micromonosporaceae</taxon>
        <taxon>Micromonospora</taxon>
    </lineage>
</organism>
<protein>
    <submittedName>
        <fullName evidence="2">Uncharacterized protein</fullName>
    </submittedName>
</protein>
<feature type="compositionally biased region" description="Basic and acidic residues" evidence="1">
    <location>
        <begin position="175"/>
        <end position="188"/>
    </location>
</feature>
<feature type="region of interest" description="Disordered" evidence="1">
    <location>
        <begin position="175"/>
        <end position="203"/>
    </location>
</feature>
<dbReference type="EMBL" id="FMCW01000060">
    <property type="protein sequence ID" value="SCF22569.1"/>
    <property type="molecule type" value="Genomic_DNA"/>
</dbReference>
<sequence>MSAVSPVPPGRARATRPPRAAINNALLSACDGPEGSTPLHEEVRQNLEHLWKYGGNRDGKTPGRRPEWILIRPDFVRQKPGADHGPALARLVPTRGLPLRLELLMLFDAQCQYGPGERARVDRTFEDVEANAPIKSWQKVVLSDTSSDYREAGALRGRQIKEALRVLDKQHLVDIGPDKSRPGRRDLNRITPLSEASTPVSRPKYTVPTEGVYVSRHFFTSLWVFALTNTEIAVFLALSARRAAFPIAHNTGSGVFVVQEHRPRQFGFKDNTWRSARALHRFGVVDRRLDTERDPLTGTITDYGSRWKKNEVMPTRFTILDDVLEQPAVPTIDRVLNNPTAEDQWRQWFT</sequence>